<dbReference type="GO" id="GO:0004721">
    <property type="term" value="F:phosphoprotein phosphatase activity"/>
    <property type="evidence" value="ECO:0007669"/>
    <property type="project" value="TreeGrafter"/>
</dbReference>
<dbReference type="InterPro" id="IPR036890">
    <property type="entry name" value="HATPase_C_sf"/>
</dbReference>
<accession>A0A563VT71</accession>
<evidence type="ECO:0000256" key="3">
    <source>
        <dbReference type="ARBA" id="ARBA00022553"/>
    </source>
</evidence>
<gene>
    <name evidence="9" type="ORF">H1P_2750008</name>
</gene>
<evidence type="ECO:0000313" key="10">
    <source>
        <dbReference type="Proteomes" id="UP000320055"/>
    </source>
</evidence>
<dbReference type="SUPFAM" id="SSF47384">
    <property type="entry name" value="Homodimeric domain of signal transducing histidine kinase"/>
    <property type="match status" value="1"/>
</dbReference>
<dbReference type="PANTHER" id="PTHR45453">
    <property type="entry name" value="PHOSPHATE REGULON SENSOR PROTEIN PHOR"/>
    <property type="match status" value="1"/>
</dbReference>
<dbReference type="PRINTS" id="PR00344">
    <property type="entry name" value="BCTRLSENSOR"/>
</dbReference>
<dbReference type="Gene3D" id="3.30.565.10">
    <property type="entry name" value="Histidine kinase-like ATPase, C-terminal domain"/>
    <property type="match status" value="1"/>
</dbReference>
<keyword evidence="5 9" id="KW-0418">Kinase</keyword>
<sequence>MKQNRLFSRSRWRLASWYAGILSIILLICALGVYEAISHAHRVTINQELESVAGTLHDSLLPVLKQPGKLEPQVKELLPNTCLVETGCYNPDRFQSYRLGVIGQDKYYLRLFNLSEDLVAVAGMQPKLPQVSNQQQWETLTDSEGVRYRQISFLLHTQKAQNWGYLQVGRSLEDFDNYIANVMWILLLGVPLVVLLVMAASWWLAGLAIRPIYQSYLQMQQFTADAAHELRTPLAAIQATAQSNLMLPTLSEKKAKDTLKTIVRQNKRLSYLVADLLTLCRIDGELSSNTSSRRLSRSRLSRLVWDLTGLRRKTTKTARTVGQTKREKIALPHLIIEVEEELAALAMASEIELTSQIKVSQPIEVTGDRQLLYRLITNLVTNAIQYTPAGGQVILSLIEEHHDVIICIRDTGIGISKTEQKRIFDRFYRVDKARSRGKGGSGLGLAIAKAIALAHHGNIEVESELGRGSTFTIRLSLNN</sequence>
<evidence type="ECO:0000259" key="8">
    <source>
        <dbReference type="PROSITE" id="PS50109"/>
    </source>
</evidence>
<evidence type="ECO:0000256" key="6">
    <source>
        <dbReference type="ARBA" id="ARBA00023012"/>
    </source>
</evidence>
<evidence type="ECO:0000256" key="4">
    <source>
        <dbReference type="ARBA" id="ARBA00022679"/>
    </source>
</evidence>
<keyword evidence="7" id="KW-0472">Membrane</keyword>
<keyword evidence="7" id="KW-1133">Transmembrane helix</keyword>
<evidence type="ECO:0000256" key="7">
    <source>
        <dbReference type="SAM" id="Phobius"/>
    </source>
</evidence>
<dbReference type="SMART" id="SM00387">
    <property type="entry name" value="HATPase_c"/>
    <property type="match status" value="1"/>
</dbReference>
<evidence type="ECO:0000313" key="9">
    <source>
        <dbReference type="EMBL" id="VEP14615.1"/>
    </source>
</evidence>
<evidence type="ECO:0000256" key="2">
    <source>
        <dbReference type="ARBA" id="ARBA00012438"/>
    </source>
</evidence>
<evidence type="ECO:0000256" key="1">
    <source>
        <dbReference type="ARBA" id="ARBA00000085"/>
    </source>
</evidence>
<keyword evidence="7" id="KW-0812">Transmembrane</keyword>
<dbReference type="PROSITE" id="PS50109">
    <property type="entry name" value="HIS_KIN"/>
    <property type="match status" value="1"/>
</dbReference>
<keyword evidence="3" id="KW-0597">Phosphoprotein</keyword>
<keyword evidence="6" id="KW-0902">Two-component regulatory system</keyword>
<dbReference type="Pfam" id="PF00512">
    <property type="entry name" value="HisKA"/>
    <property type="match status" value="1"/>
</dbReference>
<dbReference type="InterPro" id="IPR003594">
    <property type="entry name" value="HATPase_dom"/>
</dbReference>
<dbReference type="InterPro" id="IPR036097">
    <property type="entry name" value="HisK_dim/P_sf"/>
</dbReference>
<keyword evidence="4" id="KW-0808">Transferase</keyword>
<feature type="domain" description="Histidine kinase" evidence="8">
    <location>
        <begin position="225"/>
        <end position="479"/>
    </location>
</feature>
<dbReference type="CDD" id="cd00082">
    <property type="entry name" value="HisKA"/>
    <property type="match status" value="1"/>
</dbReference>
<organism evidence="9 10">
    <name type="scientific">Hyella patelloides LEGE 07179</name>
    <dbReference type="NCBI Taxonomy" id="945734"/>
    <lineage>
        <taxon>Bacteria</taxon>
        <taxon>Bacillati</taxon>
        <taxon>Cyanobacteriota</taxon>
        <taxon>Cyanophyceae</taxon>
        <taxon>Pleurocapsales</taxon>
        <taxon>Hyellaceae</taxon>
        <taxon>Hyella</taxon>
    </lineage>
</organism>
<dbReference type="InterPro" id="IPR003661">
    <property type="entry name" value="HisK_dim/P_dom"/>
</dbReference>
<feature type="transmembrane region" description="Helical" evidence="7">
    <location>
        <begin position="182"/>
        <end position="209"/>
    </location>
</feature>
<dbReference type="GO" id="GO:0000155">
    <property type="term" value="F:phosphorelay sensor kinase activity"/>
    <property type="evidence" value="ECO:0007669"/>
    <property type="project" value="InterPro"/>
</dbReference>
<keyword evidence="10" id="KW-1185">Reference proteome</keyword>
<dbReference type="EMBL" id="CAACVJ010000196">
    <property type="protein sequence ID" value="VEP14615.1"/>
    <property type="molecule type" value="Genomic_DNA"/>
</dbReference>
<dbReference type="OrthoDB" id="417111at2"/>
<proteinExistence type="predicted"/>
<dbReference type="GO" id="GO:0016036">
    <property type="term" value="P:cellular response to phosphate starvation"/>
    <property type="evidence" value="ECO:0007669"/>
    <property type="project" value="TreeGrafter"/>
</dbReference>
<dbReference type="Proteomes" id="UP000320055">
    <property type="component" value="Unassembled WGS sequence"/>
</dbReference>
<dbReference type="EC" id="2.7.13.3" evidence="2"/>
<dbReference type="RefSeq" id="WP_144873298.1">
    <property type="nucleotide sequence ID" value="NZ_LR214018.1"/>
</dbReference>
<dbReference type="InterPro" id="IPR004358">
    <property type="entry name" value="Sig_transdc_His_kin-like_C"/>
</dbReference>
<dbReference type="Pfam" id="PF02518">
    <property type="entry name" value="HATPase_c"/>
    <property type="match status" value="1"/>
</dbReference>
<dbReference type="InterPro" id="IPR050351">
    <property type="entry name" value="BphY/WalK/GraS-like"/>
</dbReference>
<dbReference type="AlphaFoldDB" id="A0A563VT71"/>
<dbReference type="Gene3D" id="1.10.287.130">
    <property type="match status" value="1"/>
</dbReference>
<feature type="transmembrane region" description="Helical" evidence="7">
    <location>
        <begin position="12"/>
        <end position="34"/>
    </location>
</feature>
<dbReference type="InterPro" id="IPR005467">
    <property type="entry name" value="His_kinase_dom"/>
</dbReference>
<name>A0A563VT71_9CYAN</name>
<evidence type="ECO:0000256" key="5">
    <source>
        <dbReference type="ARBA" id="ARBA00022777"/>
    </source>
</evidence>
<dbReference type="SUPFAM" id="SSF55874">
    <property type="entry name" value="ATPase domain of HSP90 chaperone/DNA topoisomerase II/histidine kinase"/>
    <property type="match status" value="1"/>
</dbReference>
<dbReference type="FunFam" id="3.30.565.10:FF:000006">
    <property type="entry name" value="Sensor histidine kinase WalK"/>
    <property type="match status" value="1"/>
</dbReference>
<dbReference type="SMART" id="SM00388">
    <property type="entry name" value="HisKA"/>
    <property type="match status" value="1"/>
</dbReference>
<protein>
    <recommendedName>
        <fullName evidence="2">histidine kinase</fullName>
        <ecNumber evidence="2">2.7.13.3</ecNumber>
    </recommendedName>
</protein>
<reference evidence="9 10" key="1">
    <citation type="submission" date="2019-01" db="EMBL/GenBank/DDBJ databases">
        <authorList>
            <person name="Brito A."/>
        </authorList>
    </citation>
    <scope>NUCLEOTIDE SEQUENCE [LARGE SCALE GENOMIC DNA]</scope>
    <source>
        <strain evidence="9">1</strain>
    </source>
</reference>
<comment type="catalytic activity">
    <reaction evidence="1">
        <text>ATP + protein L-histidine = ADP + protein N-phospho-L-histidine.</text>
        <dbReference type="EC" id="2.7.13.3"/>
    </reaction>
</comment>
<dbReference type="PANTHER" id="PTHR45453:SF1">
    <property type="entry name" value="PHOSPHATE REGULON SENSOR PROTEIN PHOR"/>
    <property type="match status" value="1"/>
</dbReference>
<dbReference type="GO" id="GO:0005886">
    <property type="term" value="C:plasma membrane"/>
    <property type="evidence" value="ECO:0007669"/>
    <property type="project" value="TreeGrafter"/>
</dbReference>